<dbReference type="Pfam" id="PF22503">
    <property type="entry name" value="DUF6992"/>
    <property type="match status" value="1"/>
</dbReference>
<accession>A0A6M1SPI4</accession>
<sequence length="190" mass="20955">MSAIIFFASDALAQNLSGELELYNQDRLNLNKTGMLVLSGWALGNIAIGSYGYFRTGGKTKYFHQMNAAWNLVNLSIGAFAYYNYLHTDPASFSLAQSMREAKSLENILLLNIGLDVGYIATGAFLWEKGIRKDNNRLLGYGPSLILQGGFLLVFDGILYGLNRTHNEKLFNLMDNLSISANAISVTIPL</sequence>
<feature type="transmembrane region" description="Helical" evidence="1">
    <location>
        <begin position="139"/>
        <end position="162"/>
    </location>
</feature>
<keyword evidence="1" id="KW-0812">Transmembrane</keyword>
<protein>
    <submittedName>
        <fullName evidence="2">Uncharacterized protein</fullName>
    </submittedName>
</protein>
<feature type="transmembrane region" description="Helical" evidence="1">
    <location>
        <begin position="108"/>
        <end position="127"/>
    </location>
</feature>
<dbReference type="Proteomes" id="UP000473278">
    <property type="component" value="Unassembled WGS sequence"/>
</dbReference>
<dbReference type="InterPro" id="IPR054261">
    <property type="entry name" value="DUF6992"/>
</dbReference>
<evidence type="ECO:0000313" key="2">
    <source>
        <dbReference type="EMBL" id="NGP77281.1"/>
    </source>
</evidence>
<dbReference type="EMBL" id="JAALLT010000003">
    <property type="protein sequence ID" value="NGP77281.1"/>
    <property type="molecule type" value="Genomic_DNA"/>
</dbReference>
<evidence type="ECO:0000313" key="3">
    <source>
        <dbReference type="Proteomes" id="UP000473278"/>
    </source>
</evidence>
<gene>
    <name evidence="2" type="ORF">G3570_11585</name>
</gene>
<feature type="transmembrane region" description="Helical" evidence="1">
    <location>
        <begin position="66"/>
        <end position="85"/>
    </location>
</feature>
<keyword evidence="3" id="KW-1185">Reference proteome</keyword>
<dbReference type="AlphaFoldDB" id="A0A6M1SPI4"/>
<keyword evidence="1" id="KW-1133">Transmembrane helix</keyword>
<keyword evidence="1" id="KW-0472">Membrane</keyword>
<dbReference type="RefSeq" id="WP_165142458.1">
    <property type="nucleotide sequence ID" value="NZ_JAALLT010000003.1"/>
</dbReference>
<comment type="caution">
    <text evidence="2">The sequence shown here is derived from an EMBL/GenBank/DDBJ whole genome shotgun (WGS) entry which is preliminary data.</text>
</comment>
<name>A0A6M1SPI4_9BACT</name>
<feature type="transmembrane region" description="Helical" evidence="1">
    <location>
        <begin position="37"/>
        <end position="54"/>
    </location>
</feature>
<proteinExistence type="predicted"/>
<organism evidence="2 3">
    <name type="scientific">Halalkalibaculum roseum</name>
    <dbReference type="NCBI Taxonomy" id="2709311"/>
    <lineage>
        <taxon>Bacteria</taxon>
        <taxon>Pseudomonadati</taxon>
        <taxon>Balneolota</taxon>
        <taxon>Balneolia</taxon>
        <taxon>Balneolales</taxon>
        <taxon>Balneolaceae</taxon>
        <taxon>Halalkalibaculum</taxon>
    </lineage>
</organism>
<evidence type="ECO:0000256" key="1">
    <source>
        <dbReference type="SAM" id="Phobius"/>
    </source>
</evidence>
<reference evidence="2 3" key="1">
    <citation type="submission" date="2020-02" db="EMBL/GenBank/DDBJ databases">
        <title>Balneolaceae bacterium YR4-1, complete genome.</title>
        <authorList>
            <person name="Li Y."/>
            <person name="Wu S."/>
        </authorList>
    </citation>
    <scope>NUCLEOTIDE SEQUENCE [LARGE SCALE GENOMIC DNA]</scope>
    <source>
        <strain evidence="2 3">YR4-1</strain>
    </source>
</reference>